<dbReference type="Proteomes" id="UP000286921">
    <property type="component" value="Unassembled WGS sequence"/>
</dbReference>
<proteinExistence type="predicted"/>
<reference evidence="2 3" key="1">
    <citation type="submission" date="2016-09" db="EMBL/GenBank/DDBJ databases">
        <title>Aspergillus awamori IFM 58123T.</title>
        <authorList>
            <person name="Kusuya Y."/>
            <person name="Shimizu M."/>
            <person name="Takahashi H."/>
            <person name="Yaguchi T."/>
        </authorList>
    </citation>
    <scope>NUCLEOTIDE SEQUENCE [LARGE SCALE GENOMIC DNA]</scope>
    <source>
        <strain evidence="2 3">IFM 58123</strain>
    </source>
</reference>
<dbReference type="InterPro" id="IPR046368">
    <property type="entry name" value="Tag1"/>
</dbReference>
<gene>
    <name evidence="2" type="ORF">AAWM_02628</name>
</gene>
<dbReference type="STRING" id="105351.A0A401KKC9"/>
<dbReference type="PANTHER" id="PTHR35895:SF2">
    <property type="match status" value="1"/>
</dbReference>
<feature type="transmembrane region" description="Helical" evidence="1">
    <location>
        <begin position="64"/>
        <end position="88"/>
    </location>
</feature>
<dbReference type="InterPro" id="IPR022185">
    <property type="entry name" value="DUF3712"/>
</dbReference>
<accession>A0A401KKC9</accession>
<evidence type="ECO:0000256" key="1">
    <source>
        <dbReference type="SAM" id="Phobius"/>
    </source>
</evidence>
<dbReference type="PANTHER" id="PTHR35895">
    <property type="entry name" value="CHROMOSOME 16, WHOLE GENOME SHOTGUN SEQUENCE"/>
    <property type="match status" value="1"/>
</dbReference>
<keyword evidence="3" id="KW-1185">Reference proteome</keyword>
<name>A0A401KKC9_ASPAW</name>
<dbReference type="GO" id="GO:0000329">
    <property type="term" value="C:fungal-type vacuole membrane"/>
    <property type="evidence" value="ECO:0007669"/>
    <property type="project" value="InterPro"/>
</dbReference>
<dbReference type="Pfam" id="PF12505">
    <property type="entry name" value="DUF3712"/>
    <property type="match status" value="1"/>
</dbReference>
<comment type="caution">
    <text evidence="2">The sequence shown here is derived from an EMBL/GenBank/DDBJ whole genome shotgun (WGS) entry which is preliminary data.</text>
</comment>
<keyword evidence="1" id="KW-0472">Membrane</keyword>
<keyword evidence="1" id="KW-0812">Transmembrane</keyword>
<dbReference type="AlphaFoldDB" id="A0A401KKC9"/>
<dbReference type="EMBL" id="BDHI01000002">
    <property type="protein sequence ID" value="GCB19743.1"/>
    <property type="molecule type" value="Genomic_DNA"/>
</dbReference>
<sequence length="438" mass="47941">MDEKKTYLASKEAKYALGTHRGPLPTEGLEIEHVETANSISLEPVKRTRSQTLRRHWARFWCCYAFWGIIFLAIFLPIFFCVIIPAIAQRVLDNGTLVLVHADVLQPRPNSIMLSINSALNLPISFPVRMDNLTLSLFNRFLPENNTWAKLYMDGATISGNTTLSVDDQFTPLDVYQWTQYVRSVVFEAHAPLSVKAPVTAYIGKLKSHITLNKDIKQNTLNSFAGFSISDPKLLLPAESDGTNLVANATLPNPSVMTLEIGNTTLNLLSGNLTLGNCTLNNLMLRPGNHSTPVRGILDLGTLIENIGPILSEQSDSIKEGYLSLTAVGANVEYEGVQVPYYTEVMKNLTMTAKVPLGSLVTNTLSGILHPNGTNIFAGLNMTTDSGETFTVGEDKADGGSDGASLGRRALKMLGQEERRDEVVDVLKALIKKGAYEI</sequence>
<organism evidence="2 3">
    <name type="scientific">Aspergillus awamori</name>
    <name type="common">Black koji mold</name>
    <dbReference type="NCBI Taxonomy" id="105351"/>
    <lineage>
        <taxon>Eukaryota</taxon>
        <taxon>Fungi</taxon>
        <taxon>Dikarya</taxon>
        <taxon>Ascomycota</taxon>
        <taxon>Pezizomycotina</taxon>
        <taxon>Eurotiomycetes</taxon>
        <taxon>Eurotiomycetidae</taxon>
        <taxon>Eurotiales</taxon>
        <taxon>Aspergillaceae</taxon>
        <taxon>Aspergillus</taxon>
    </lineage>
</organism>
<evidence type="ECO:0000313" key="2">
    <source>
        <dbReference type="EMBL" id="GCB19743.1"/>
    </source>
</evidence>
<keyword evidence="1" id="KW-1133">Transmembrane helix</keyword>
<evidence type="ECO:0000313" key="3">
    <source>
        <dbReference type="Proteomes" id="UP000286921"/>
    </source>
</evidence>
<protein>
    <submittedName>
        <fullName evidence="2">Uncharacterized protein</fullName>
    </submittedName>
</protein>